<evidence type="ECO:0008006" key="3">
    <source>
        <dbReference type="Google" id="ProtNLM"/>
    </source>
</evidence>
<evidence type="ECO:0000313" key="1">
    <source>
        <dbReference type="EMBL" id="PRQ04132.1"/>
    </source>
</evidence>
<evidence type="ECO:0000313" key="2">
    <source>
        <dbReference type="Proteomes" id="UP000237968"/>
    </source>
</evidence>
<comment type="caution">
    <text evidence="1">The sequence shown here is derived from an EMBL/GenBank/DDBJ whole genome shotgun (WGS) entry which is preliminary data.</text>
</comment>
<sequence length="120" mass="13193">MDLAAVDPDRRGPAREELGHADRALDYFASVGRVPEETEHLFLLAALAPRESEPAWVDAILPYFSSPDPDMRMTLCYAMPFVGGVDSSGWAEFDPPLISMCRHDPDPAIRDAAATLLPPR</sequence>
<dbReference type="EMBL" id="PVNK01000061">
    <property type="protein sequence ID" value="PRQ04132.1"/>
    <property type="molecule type" value="Genomic_DNA"/>
</dbReference>
<dbReference type="InterPro" id="IPR016024">
    <property type="entry name" value="ARM-type_fold"/>
</dbReference>
<dbReference type="Proteomes" id="UP000237968">
    <property type="component" value="Unassembled WGS sequence"/>
</dbReference>
<reference evidence="1 2" key="1">
    <citation type="submission" date="2018-03" db="EMBL/GenBank/DDBJ databases">
        <title>Draft Genome Sequences of the Obligatory Marine Myxobacteria Enhygromyxa salina SWB005.</title>
        <authorList>
            <person name="Poehlein A."/>
            <person name="Moghaddam J.A."/>
            <person name="Harms H."/>
            <person name="Alanjari M."/>
            <person name="Koenig G.M."/>
            <person name="Daniel R."/>
            <person name="Schaeberle T.F."/>
        </authorList>
    </citation>
    <scope>NUCLEOTIDE SEQUENCE [LARGE SCALE GENOMIC DNA]</scope>
    <source>
        <strain evidence="1 2">SWB005</strain>
    </source>
</reference>
<gene>
    <name evidence="1" type="ORF">ENSA5_10580</name>
</gene>
<dbReference type="Gene3D" id="1.25.10.10">
    <property type="entry name" value="Leucine-rich Repeat Variant"/>
    <property type="match status" value="1"/>
</dbReference>
<name>A0A2S9YGG0_9BACT</name>
<organism evidence="1 2">
    <name type="scientific">Enhygromyxa salina</name>
    <dbReference type="NCBI Taxonomy" id="215803"/>
    <lineage>
        <taxon>Bacteria</taxon>
        <taxon>Pseudomonadati</taxon>
        <taxon>Myxococcota</taxon>
        <taxon>Polyangia</taxon>
        <taxon>Nannocystales</taxon>
        <taxon>Nannocystaceae</taxon>
        <taxon>Enhygromyxa</taxon>
    </lineage>
</organism>
<dbReference type="SUPFAM" id="SSF48371">
    <property type="entry name" value="ARM repeat"/>
    <property type="match status" value="1"/>
</dbReference>
<keyword evidence="2" id="KW-1185">Reference proteome</keyword>
<protein>
    <recommendedName>
        <fullName evidence="3">HEAT repeat protein</fullName>
    </recommendedName>
</protein>
<dbReference type="AlphaFoldDB" id="A0A2S9YGG0"/>
<proteinExistence type="predicted"/>
<dbReference type="InterPro" id="IPR011989">
    <property type="entry name" value="ARM-like"/>
</dbReference>
<accession>A0A2S9YGG0</accession>